<dbReference type="Proteomes" id="UP001610810">
    <property type="component" value="Unassembled WGS sequence"/>
</dbReference>
<dbReference type="Pfam" id="PF01381">
    <property type="entry name" value="HTH_3"/>
    <property type="match status" value="1"/>
</dbReference>
<proteinExistence type="predicted"/>
<dbReference type="CDD" id="cd00093">
    <property type="entry name" value="HTH_XRE"/>
    <property type="match status" value="1"/>
</dbReference>
<keyword evidence="4" id="KW-1185">Reference proteome</keyword>
<dbReference type="PANTHER" id="PTHR39337:SF1">
    <property type="entry name" value="BLR5642 PROTEIN"/>
    <property type="match status" value="1"/>
</dbReference>
<dbReference type="InterPro" id="IPR007438">
    <property type="entry name" value="DUF488"/>
</dbReference>
<comment type="caution">
    <text evidence="3">The sequence shown here is derived from an EMBL/GenBank/DDBJ whole genome shotgun (WGS) entry which is preliminary data.</text>
</comment>
<gene>
    <name evidence="2" type="ORF">ACH3YB_38925</name>
    <name evidence="3" type="ORF">GUR47_25470</name>
</gene>
<dbReference type="GO" id="GO:0003677">
    <property type="term" value="F:DNA binding"/>
    <property type="evidence" value="ECO:0007669"/>
    <property type="project" value="InterPro"/>
</dbReference>
<evidence type="ECO:0000313" key="4">
    <source>
        <dbReference type="Proteomes" id="UP001610810"/>
    </source>
</evidence>
<feature type="domain" description="HTH cro/C1-type" evidence="1">
    <location>
        <begin position="22"/>
        <end position="77"/>
    </location>
</feature>
<dbReference type="EMBL" id="JAAIFS010000005">
    <property type="protein sequence ID" value="NEV89978.1"/>
    <property type="molecule type" value="Genomic_DNA"/>
</dbReference>
<protein>
    <submittedName>
        <fullName evidence="3">DUF488 family protein</fullName>
    </submittedName>
</protein>
<dbReference type="SMART" id="SM00530">
    <property type="entry name" value="HTH_XRE"/>
    <property type="match status" value="1"/>
</dbReference>
<organism evidence="3">
    <name type="scientific">Streptomyces tendae</name>
    <dbReference type="NCBI Taxonomy" id="1932"/>
    <lineage>
        <taxon>Bacteria</taxon>
        <taxon>Bacillati</taxon>
        <taxon>Actinomycetota</taxon>
        <taxon>Actinomycetes</taxon>
        <taxon>Kitasatosporales</taxon>
        <taxon>Streptomycetaceae</taxon>
        <taxon>Streptomyces</taxon>
    </lineage>
</organism>
<dbReference type="PROSITE" id="PS50943">
    <property type="entry name" value="HTH_CROC1"/>
    <property type="match status" value="1"/>
</dbReference>
<evidence type="ECO:0000313" key="2">
    <source>
        <dbReference type="EMBL" id="MFI0577607.1"/>
    </source>
</evidence>
<dbReference type="PANTHER" id="PTHR39337">
    <property type="entry name" value="BLR5642 PROTEIN"/>
    <property type="match status" value="1"/>
</dbReference>
<dbReference type="AlphaFoldDB" id="A0A6B3QQG2"/>
<dbReference type="SUPFAM" id="SSF47413">
    <property type="entry name" value="lambda repressor-like DNA-binding domains"/>
    <property type="match status" value="1"/>
</dbReference>
<dbReference type="EMBL" id="JBIQWK010000024">
    <property type="protein sequence ID" value="MFI0577607.1"/>
    <property type="molecule type" value="Genomic_DNA"/>
</dbReference>
<dbReference type="Gene3D" id="1.10.260.40">
    <property type="entry name" value="lambda repressor-like DNA-binding domains"/>
    <property type="match status" value="1"/>
</dbReference>
<evidence type="ECO:0000313" key="3">
    <source>
        <dbReference type="EMBL" id="NEV89978.1"/>
    </source>
</evidence>
<evidence type="ECO:0000259" key="1">
    <source>
        <dbReference type="PROSITE" id="PS50943"/>
    </source>
</evidence>
<sequence>MAGRPTTDALQRAQGKRLALHLRRLRALRGWSRAQLADLAGISPRTLERIEAESTSNPGLFTVAALADAFDVSVDELVAEARGTAGAGIVSAGYEGRSIEEFVEQLLVRNVRTVADVRLTPLSRKPGFSKTKLTDALTEAGIGYRHLRALGNPKENRPPFWEGRAAEGRAVFRSLLDQDPAPQALDELFDLAAKETVAVLCFEQDEDRCHRKVICDMARADHGLPVASLG</sequence>
<dbReference type="InterPro" id="IPR010982">
    <property type="entry name" value="Lambda_DNA-bd_dom_sf"/>
</dbReference>
<dbReference type="RefSeq" id="WP_161378133.1">
    <property type="nucleotide sequence ID" value="NZ_CBDRGV010000051.1"/>
</dbReference>
<reference evidence="2 4" key="2">
    <citation type="submission" date="2024-10" db="EMBL/GenBank/DDBJ databases">
        <authorList>
            <person name="Wannawong T."/>
            <person name="Kuncharoen N."/>
            <person name="Mhuantong W."/>
        </authorList>
    </citation>
    <scope>NUCLEOTIDE SEQUENCE [LARGE SCALE GENOMIC DNA]</scope>
    <source>
        <strain evidence="2 4">CALK1-4</strain>
    </source>
</reference>
<dbReference type="Pfam" id="PF04343">
    <property type="entry name" value="DUF488"/>
    <property type="match status" value="1"/>
</dbReference>
<dbReference type="InterPro" id="IPR001387">
    <property type="entry name" value="Cro/C1-type_HTH"/>
</dbReference>
<accession>A0A6B3QQG2</accession>
<name>A0A6B3QQG2_STRTE</name>
<reference evidence="3" key="1">
    <citation type="journal article" date="2020" name="Microorganisms">
        <title>Isolation, Genomic and Metabolomic Characterization of Streptomyces tendae VITAKN with Quorum Sensing Inhibitory Activity from Southern India.</title>
        <authorList>
            <person name="Ishaque N.M."/>
            <person name="Burgsdorf I."/>
            <person name="Limlingan Malit J.J."/>
            <person name="Saha S."/>
            <person name="Teta R."/>
            <person name="Ewe D."/>
            <person name="Kannabiran K."/>
            <person name="Hrouzek P."/>
            <person name="Steindler L."/>
            <person name="Costantino V."/>
            <person name="Saurav K."/>
        </authorList>
    </citation>
    <scope>NUCLEOTIDE SEQUENCE</scope>
    <source>
        <strain evidence="3">VITAKN</strain>
    </source>
</reference>